<evidence type="ECO:0000313" key="6">
    <source>
        <dbReference type="Proteomes" id="UP001307889"/>
    </source>
</evidence>
<dbReference type="PROSITE" id="PS50297">
    <property type="entry name" value="ANK_REP_REGION"/>
    <property type="match status" value="2"/>
</dbReference>
<dbReference type="Pfam" id="PF12796">
    <property type="entry name" value="Ank_2"/>
    <property type="match status" value="1"/>
</dbReference>
<dbReference type="Gene3D" id="1.25.40.20">
    <property type="entry name" value="Ankyrin repeat-containing domain"/>
    <property type="match status" value="2"/>
</dbReference>
<dbReference type="SMART" id="SM00248">
    <property type="entry name" value="ANK"/>
    <property type="match status" value="3"/>
</dbReference>
<dbReference type="EMBL" id="AP028923">
    <property type="protein sequence ID" value="BET03251.1"/>
    <property type="molecule type" value="Genomic_DNA"/>
</dbReference>
<dbReference type="SUPFAM" id="SSF48403">
    <property type="entry name" value="Ankyrin repeat"/>
    <property type="match status" value="1"/>
</dbReference>
<evidence type="ECO:0000313" key="5">
    <source>
        <dbReference type="EMBL" id="BET03251.1"/>
    </source>
</evidence>
<evidence type="ECO:0000256" key="1">
    <source>
        <dbReference type="ARBA" id="ARBA00022737"/>
    </source>
</evidence>
<feature type="region of interest" description="Disordered" evidence="4">
    <location>
        <begin position="1"/>
        <end position="23"/>
    </location>
</feature>
<keyword evidence="1" id="KW-0677">Repeat</keyword>
<feature type="repeat" description="ANK" evidence="3">
    <location>
        <begin position="153"/>
        <end position="185"/>
    </location>
</feature>
<dbReference type="InterPro" id="IPR036770">
    <property type="entry name" value="Ankyrin_rpt-contain_sf"/>
</dbReference>
<protein>
    <submittedName>
        <fullName evidence="5">Ankyrin repeat</fullName>
    </submittedName>
</protein>
<evidence type="ECO:0000256" key="4">
    <source>
        <dbReference type="SAM" id="MobiDB-lite"/>
    </source>
</evidence>
<dbReference type="InterPro" id="IPR002110">
    <property type="entry name" value="Ankyrin_rpt"/>
</dbReference>
<keyword evidence="6" id="KW-1185">Reference proteome</keyword>
<sequence>MDTDSPCQPGPSSSQSVFVGRPINPDAEFQPVEPVKFHLQPPSLSEGYEVLMQPYESHIAAGKQQTRVKKKMMHCFNKSPALFKLFYDERRLIRAASVNDEDLVRSLLGKGVNPSCQDNQLRTPLHVSACKGYVNIVRLLLENGANPHMRDPIGNTALHLAACTNNIDVVLLLLRAGTDACSSDLLGRSPLMLAQSRLKILLRAKFPDEEIKKQVSLVIDMLLHFSKYGKKSSDVEALDLELLSTFQRSVKLCETRHDIDAQVNNLLDNFGTLSIKTT</sequence>
<gene>
    <name evidence="5" type="ORF">NTJ_16071</name>
</gene>
<dbReference type="Proteomes" id="UP001307889">
    <property type="component" value="Chromosome 15"/>
</dbReference>
<proteinExistence type="predicted"/>
<evidence type="ECO:0000256" key="3">
    <source>
        <dbReference type="PROSITE-ProRule" id="PRU00023"/>
    </source>
</evidence>
<keyword evidence="2 3" id="KW-0040">ANK repeat</keyword>
<dbReference type="PANTHER" id="PTHR24201">
    <property type="entry name" value="ANK_REP_REGION DOMAIN-CONTAINING PROTEIN"/>
    <property type="match status" value="1"/>
</dbReference>
<feature type="compositionally biased region" description="Low complexity" evidence="4">
    <location>
        <begin position="1"/>
        <end position="16"/>
    </location>
</feature>
<organism evidence="5 6">
    <name type="scientific">Nesidiocoris tenuis</name>
    <dbReference type="NCBI Taxonomy" id="355587"/>
    <lineage>
        <taxon>Eukaryota</taxon>
        <taxon>Metazoa</taxon>
        <taxon>Ecdysozoa</taxon>
        <taxon>Arthropoda</taxon>
        <taxon>Hexapoda</taxon>
        <taxon>Insecta</taxon>
        <taxon>Pterygota</taxon>
        <taxon>Neoptera</taxon>
        <taxon>Paraneoptera</taxon>
        <taxon>Hemiptera</taxon>
        <taxon>Heteroptera</taxon>
        <taxon>Panheteroptera</taxon>
        <taxon>Cimicomorpha</taxon>
        <taxon>Miridae</taxon>
        <taxon>Dicyphina</taxon>
        <taxon>Nesidiocoris</taxon>
    </lineage>
</organism>
<feature type="repeat" description="ANK" evidence="3">
    <location>
        <begin position="120"/>
        <end position="152"/>
    </location>
</feature>
<accession>A0ABN7BFV8</accession>
<dbReference type="PROSITE" id="PS50088">
    <property type="entry name" value="ANK_REPEAT"/>
    <property type="match status" value="2"/>
</dbReference>
<dbReference type="InterPro" id="IPR050776">
    <property type="entry name" value="Ank_Repeat/CDKN_Inhibitor"/>
</dbReference>
<evidence type="ECO:0000256" key="2">
    <source>
        <dbReference type="ARBA" id="ARBA00023043"/>
    </source>
</evidence>
<reference evidence="5 6" key="1">
    <citation type="submission" date="2023-09" db="EMBL/GenBank/DDBJ databases">
        <title>Nesidiocoris tenuis whole genome shotgun sequence.</title>
        <authorList>
            <person name="Shibata T."/>
            <person name="Shimoda M."/>
            <person name="Kobayashi T."/>
            <person name="Uehara T."/>
        </authorList>
    </citation>
    <scope>NUCLEOTIDE SEQUENCE [LARGE SCALE GENOMIC DNA]</scope>
    <source>
        <strain evidence="5 6">Japan</strain>
    </source>
</reference>
<name>A0ABN7BFV8_9HEMI</name>